<proteinExistence type="predicted"/>
<dbReference type="Ensembl" id="ENSAMXT00005021215.1">
    <property type="protein sequence ID" value="ENSAMXP00005019190.1"/>
    <property type="gene ID" value="ENSAMXG00005009973.1"/>
</dbReference>
<evidence type="ECO:0000313" key="1">
    <source>
        <dbReference type="Ensembl" id="ENSAMXP00005019190.1"/>
    </source>
</evidence>
<dbReference type="AlphaFoldDB" id="A0A8B9HW59"/>
<accession>A0A8B9HW59</accession>
<reference evidence="1" key="1">
    <citation type="submission" date="2025-08" db="UniProtKB">
        <authorList>
            <consortium name="Ensembl"/>
        </authorList>
    </citation>
    <scope>IDENTIFICATION</scope>
</reference>
<protein>
    <submittedName>
        <fullName evidence="1">Uncharacterized protein</fullName>
    </submittedName>
</protein>
<name>A0A8B9HW59_ASTMX</name>
<dbReference type="Proteomes" id="UP000694621">
    <property type="component" value="Unplaced"/>
</dbReference>
<sequence length="80" mass="9148">MALYEYVTQEQLAGFDKYKYSAVDTNPLSVYVMHPFWNSMVKVNFFSLSLSGFAHMVGTKSDNVHWLHVPGAELRHPLVV</sequence>
<organism evidence="1 2">
    <name type="scientific">Astyanax mexicanus</name>
    <name type="common">Blind cave fish</name>
    <name type="synonym">Astyanax fasciatus mexicanus</name>
    <dbReference type="NCBI Taxonomy" id="7994"/>
    <lineage>
        <taxon>Eukaryota</taxon>
        <taxon>Metazoa</taxon>
        <taxon>Chordata</taxon>
        <taxon>Craniata</taxon>
        <taxon>Vertebrata</taxon>
        <taxon>Euteleostomi</taxon>
        <taxon>Actinopterygii</taxon>
        <taxon>Neopterygii</taxon>
        <taxon>Teleostei</taxon>
        <taxon>Ostariophysi</taxon>
        <taxon>Characiformes</taxon>
        <taxon>Characoidei</taxon>
        <taxon>Acestrorhamphidae</taxon>
        <taxon>Acestrorhamphinae</taxon>
        <taxon>Astyanax</taxon>
    </lineage>
</organism>
<evidence type="ECO:0000313" key="2">
    <source>
        <dbReference type="Proteomes" id="UP000694621"/>
    </source>
</evidence>